<dbReference type="Proteomes" id="UP000027037">
    <property type="component" value="Unassembled WGS sequence"/>
</dbReference>
<evidence type="ECO:0000313" key="2">
    <source>
        <dbReference type="EMBL" id="KCZ55627.1"/>
    </source>
</evidence>
<dbReference type="PRINTS" id="PR00778">
    <property type="entry name" value="HTHARSR"/>
</dbReference>
<proteinExistence type="predicted"/>
<dbReference type="InterPro" id="IPR036388">
    <property type="entry name" value="WH-like_DNA-bd_sf"/>
</dbReference>
<dbReference type="Pfam" id="PF12840">
    <property type="entry name" value="HTH_20"/>
    <property type="match status" value="1"/>
</dbReference>
<dbReference type="PANTHER" id="PTHR38600:SF2">
    <property type="entry name" value="SLL0088 PROTEIN"/>
    <property type="match status" value="1"/>
</dbReference>
<dbReference type="InterPro" id="IPR001845">
    <property type="entry name" value="HTH_ArsR_DNA-bd_dom"/>
</dbReference>
<reference evidence="2 3" key="1">
    <citation type="journal article" date="2014" name="Antonie Van Leeuwenhoek">
        <title>Hyphomonas beringensis sp. nov. and Hyphomonas chukchiensis sp. nov., isolated from surface seawater of the Bering Sea and Chukchi Sea.</title>
        <authorList>
            <person name="Li C."/>
            <person name="Lai Q."/>
            <person name="Li G."/>
            <person name="Dong C."/>
            <person name="Wang J."/>
            <person name="Liao Y."/>
            <person name="Shao Z."/>
        </authorList>
    </citation>
    <scope>NUCLEOTIDE SEQUENCE [LARGE SCALE GENOMIC DNA]</scope>
    <source>
        <strain evidence="2 3">25B14_1</strain>
    </source>
</reference>
<organism evidence="2 3">
    <name type="scientific">Hyphomonas beringensis</name>
    <dbReference type="NCBI Taxonomy" id="1280946"/>
    <lineage>
        <taxon>Bacteria</taxon>
        <taxon>Pseudomonadati</taxon>
        <taxon>Pseudomonadota</taxon>
        <taxon>Alphaproteobacteria</taxon>
        <taxon>Hyphomonadales</taxon>
        <taxon>Hyphomonadaceae</taxon>
        <taxon>Hyphomonas</taxon>
    </lineage>
</organism>
<accession>A0A062UBF1</accession>
<dbReference type="SMART" id="SM00418">
    <property type="entry name" value="HTH_ARSR"/>
    <property type="match status" value="1"/>
</dbReference>
<evidence type="ECO:0000313" key="3">
    <source>
        <dbReference type="Proteomes" id="UP000027037"/>
    </source>
</evidence>
<dbReference type="SUPFAM" id="SSF46785">
    <property type="entry name" value="Winged helix' DNA-binding domain"/>
    <property type="match status" value="1"/>
</dbReference>
<name>A0A062UBF1_9PROT</name>
<dbReference type="Gene3D" id="1.10.10.10">
    <property type="entry name" value="Winged helix-like DNA-binding domain superfamily/Winged helix DNA-binding domain"/>
    <property type="match status" value="1"/>
</dbReference>
<dbReference type="eggNOG" id="COG0640">
    <property type="taxonomic scope" value="Bacteria"/>
</dbReference>
<comment type="caution">
    <text evidence="2">The sequence shown here is derived from an EMBL/GenBank/DDBJ whole genome shotgun (WGS) entry which is preliminary data.</text>
</comment>
<dbReference type="GO" id="GO:0003700">
    <property type="term" value="F:DNA-binding transcription factor activity"/>
    <property type="evidence" value="ECO:0007669"/>
    <property type="project" value="InterPro"/>
</dbReference>
<dbReference type="PROSITE" id="PS50987">
    <property type="entry name" value="HTH_ARSR_2"/>
    <property type="match status" value="1"/>
</dbReference>
<dbReference type="AlphaFoldDB" id="A0A062UBF1"/>
<gene>
    <name evidence="2" type="ORF">HY29_10910</name>
</gene>
<dbReference type="OrthoDB" id="9790747at2"/>
<dbReference type="EMBL" id="AWFF01000028">
    <property type="protein sequence ID" value="KCZ55627.1"/>
    <property type="molecule type" value="Genomic_DNA"/>
</dbReference>
<dbReference type="CDD" id="cd00090">
    <property type="entry name" value="HTH_ARSR"/>
    <property type="match status" value="1"/>
</dbReference>
<dbReference type="RefSeq" id="WP_034793333.1">
    <property type="nucleotide sequence ID" value="NZ_AWFF01000028.1"/>
</dbReference>
<keyword evidence="3" id="KW-1185">Reference proteome</keyword>
<dbReference type="PANTHER" id="PTHR38600">
    <property type="entry name" value="TRANSCRIPTIONAL REGULATORY PROTEIN"/>
    <property type="match status" value="1"/>
</dbReference>
<protein>
    <recommendedName>
        <fullName evidence="1">HTH arsR-type domain-containing protein</fullName>
    </recommendedName>
</protein>
<dbReference type="InterPro" id="IPR036390">
    <property type="entry name" value="WH_DNA-bd_sf"/>
</dbReference>
<dbReference type="InterPro" id="IPR011991">
    <property type="entry name" value="ArsR-like_HTH"/>
</dbReference>
<evidence type="ECO:0000259" key="1">
    <source>
        <dbReference type="PROSITE" id="PS50987"/>
    </source>
</evidence>
<feature type="domain" description="HTH arsR-type" evidence="1">
    <location>
        <begin position="2"/>
        <end position="95"/>
    </location>
</feature>
<dbReference type="NCBIfam" id="NF033788">
    <property type="entry name" value="HTH_metalloreg"/>
    <property type="match status" value="1"/>
</dbReference>
<dbReference type="PATRIC" id="fig|1280946.3.peg.977"/>
<dbReference type="STRING" id="1280946.HY29_10910"/>
<sequence length="115" mass="12812">MSAPAAPSDTDAVFQALGDATRRAILERLSRRPASISDIAAPFDMSLAAVVQHVQVLERSGLVRSNKIGRVRTCEINPQGLALARQWLDERRQLWEDRFHRLAEFLDEEEDGGGD</sequence>